<evidence type="ECO:0000313" key="3">
    <source>
        <dbReference type="Proteomes" id="UP000287651"/>
    </source>
</evidence>
<feature type="region of interest" description="Disordered" evidence="1">
    <location>
        <begin position="1"/>
        <end position="47"/>
    </location>
</feature>
<comment type="caution">
    <text evidence="2">The sequence shown here is derived from an EMBL/GenBank/DDBJ whole genome shotgun (WGS) entry which is preliminary data.</text>
</comment>
<gene>
    <name evidence="2" type="ORF">B296_00053457</name>
</gene>
<reference evidence="2 3" key="1">
    <citation type="journal article" date="2014" name="Agronomy (Basel)">
        <title>A Draft Genome Sequence for Ensete ventricosum, the Drought-Tolerant Tree Against Hunger.</title>
        <authorList>
            <person name="Harrison J."/>
            <person name="Moore K.A."/>
            <person name="Paszkiewicz K."/>
            <person name="Jones T."/>
            <person name="Grant M."/>
            <person name="Ambacheew D."/>
            <person name="Muzemil S."/>
            <person name="Studholme D.J."/>
        </authorList>
    </citation>
    <scope>NUCLEOTIDE SEQUENCE [LARGE SCALE GENOMIC DNA]</scope>
</reference>
<sequence>MFDLLRMKIKSPSRTLGRLSPSPPVEAPIEGADKRSDKGGSKPSRKKMKVIVSKLLKNAAPRWASKWAHRRYSTACEGGSANQVATRGGVANLQGLLTEGRSARRRAEVVADSGGHCRMRASG</sequence>
<dbReference type="EMBL" id="AMZH03023113">
    <property type="protein sequence ID" value="RRT36801.1"/>
    <property type="molecule type" value="Genomic_DNA"/>
</dbReference>
<dbReference type="AlphaFoldDB" id="A0A426XBD6"/>
<organism evidence="2 3">
    <name type="scientific">Ensete ventricosum</name>
    <name type="common">Abyssinian banana</name>
    <name type="synonym">Musa ensete</name>
    <dbReference type="NCBI Taxonomy" id="4639"/>
    <lineage>
        <taxon>Eukaryota</taxon>
        <taxon>Viridiplantae</taxon>
        <taxon>Streptophyta</taxon>
        <taxon>Embryophyta</taxon>
        <taxon>Tracheophyta</taxon>
        <taxon>Spermatophyta</taxon>
        <taxon>Magnoliopsida</taxon>
        <taxon>Liliopsida</taxon>
        <taxon>Zingiberales</taxon>
        <taxon>Musaceae</taxon>
        <taxon>Ensete</taxon>
    </lineage>
</organism>
<evidence type="ECO:0000256" key="1">
    <source>
        <dbReference type="SAM" id="MobiDB-lite"/>
    </source>
</evidence>
<protein>
    <submittedName>
        <fullName evidence="2">Uncharacterized protein</fullName>
    </submittedName>
</protein>
<name>A0A426XBD6_ENSVE</name>
<feature type="compositionally biased region" description="Basic and acidic residues" evidence="1">
    <location>
        <begin position="31"/>
        <end position="40"/>
    </location>
</feature>
<evidence type="ECO:0000313" key="2">
    <source>
        <dbReference type="EMBL" id="RRT36801.1"/>
    </source>
</evidence>
<dbReference type="Proteomes" id="UP000287651">
    <property type="component" value="Unassembled WGS sequence"/>
</dbReference>
<proteinExistence type="predicted"/>
<accession>A0A426XBD6</accession>